<dbReference type="Proteomes" id="UP001500631">
    <property type="component" value="Unassembled WGS sequence"/>
</dbReference>
<comment type="caution">
    <text evidence="1">The sequence shown here is derived from an EMBL/GenBank/DDBJ whole genome shotgun (WGS) entry which is preliminary data.</text>
</comment>
<dbReference type="EMBL" id="BAABKE010000005">
    <property type="protein sequence ID" value="GAA5101293.1"/>
    <property type="molecule type" value="Genomic_DNA"/>
</dbReference>
<protein>
    <submittedName>
        <fullName evidence="1">Uncharacterized protein</fullName>
    </submittedName>
</protein>
<proteinExistence type="predicted"/>
<gene>
    <name evidence="1" type="ORF">GCM10023338_16990</name>
</gene>
<dbReference type="RefSeq" id="WP_077925735.1">
    <property type="nucleotide sequence ID" value="NZ_BAABKE010000005.1"/>
</dbReference>
<reference evidence="2" key="1">
    <citation type="journal article" date="2019" name="Int. J. Syst. Evol. Microbiol.">
        <title>The Global Catalogue of Microorganisms (GCM) 10K type strain sequencing project: providing services to taxonomists for standard genome sequencing and annotation.</title>
        <authorList>
            <consortium name="The Broad Institute Genomics Platform"/>
            <consortium name="The Broad Institute Genome Sequencing Center for Infectious Disease"/>
            <person name="Wu L."/>
            <person name="Ma J."/>
        </authorList>
    </citation>
    <scope>NUCLEOTIDE SEQUENCE [LARGE SCALE GENOMIC DNA]</scope>
    <source>
        <strain evidence="2">JCM 18424</strain>
    </source>
</reference>
<keyword evidence="2" id="KW-1185">Reference proteome</keyword>
<evidence type="ECO:0000313" key="2">
    <source>
        <dbReference type="Proteomes" id="UP001500631"/>
    </source>
</evidence>
<accession>A0ABP9MT37</accession>
<name>A0ABP9MT37_9GAMM</name>
<evidence type="ECO:0000313" key="1">
    <source>
        <dbReference type="EMBL" id="GAA5101293.1"/>
    </source>
</evidence>
<organism evidence="1 2">
    <name type="scientific">Wohlfahrtiimonas larvae</name>
    <dbReference type="NCBI Taxonomy" id="1157986"/>
    <lineage>
        <taxon>Bacteria</taxon>
        <taxon>Pseudomonadati</taxon>
        <taxon>Pseudomonadota</taxon>
        <taxon>Gammaproteobacteria</taxon>
        <taxon>Cardiobacteriales</taxon>
        <taxon>Ignatzschineriaceae</taxon>
        <taxon>Wohlfahrtiimonas</taxon>
    </lineage>
</organism>
<sequence length="202" mass="22471">MKKKNVQKSLKGLGACYEIDHKAICRALGEESPELLKVYGEENPVGSFVFFSDSGIRFIPSPNNSGVLFKMAQPLFQEQLTQMLEIILRKIPEYLMAEGIERQSYDQNMASLRELYLALLIDIEALRGNTAPTLDVESHFATQAIKEAASFVGVLSDEYGITKQAIAYSDHNAIKLELVSREEVGLTTTNTDLPFNPGETVH</sequence>